<comment type="caution">
    <text evidence="3">The sequence shown here is derived from an EMBL/GenBank/DDBJ whole genome shotgun (WGS) entry which is preliminary data.</text>
</comment>
<dbReference type="CDD" id="cd00063">
    <property type="entry name" value="FN3"/>
    <property type="match status" value="1"/>
</dbReference>
<feature type="region of interest" description="Disordered" evidence="1">
    <location>
        <begin position="134"/>
        <end position="163"/>
    </location>
</feature>
<dbReference type="InterPro" id="IPR036116">
    <property type="entry name" value="FN3_sf"/>
</dbReference>
<dbReference type="Gene3D" id="2.60.40.10">
    <property type="entry name" value="Immunoglobulins"/>
    <property type="match status" value="1"/>
</dbReference>
<evidence type="ECO:0000313" key="4">
    <source>
        <dbReference type="Proteomes" id="UP001195483"/>
    </source>
</evidence>
<reference evidence="3" key="3">
    <citation type="submission" date="2023-05" db="EMBL/GenBank/DDBJ databases">
        <authorList>
            <person name="Smith C.H."/>
        </authorList>
    </citation>
    <scope>NUCLEOTIDE SEQUENCE</scope>
    <source>
        <strain evidence="3">CHS0354</strain>
        <tissue evidence="3">Mantle</tissue>
    </source>
</reference>
<accession>A0AAE0T7B7</accession>
<sequence length="523" mass="57618">MRLVTNLEITTRGSGTNNSGLTTLLLHDNLKTNSEVRTVKTARGNGLTISTYSVNTTNSEYTKTCSNWNPAGEGSCITPLSCLVFSFGQLLPEMPQLLQEMLQLLPEMLQLLHDMTQLMQEMTQLMQEMTQLMQEMPTENREPRTENREPRTENREPRTENSRERLKLLTPILLSLTFFAGECSTPTPLPEIPKDLTAKVVSYSQIDLSWNAVANATKYNLFDGTTQIGGDITETKYSHTGLEEVSTHTYTVKACNAGGCSEASAAVSATTLLKVTAIEHPKGSTDVRDRYGVFKISAIENLTDYRLAVVPANTTPTATQMESGTHTKRNLGTTEKYILFPRPLSATGATANDLLSPSTKYWLFGMEAGGKPIKLAEFTTDAVITSVVTGTTNRYMDESIAGIIISAKAGETIIMPTQWQLDKAKVYGKDAIDVVINYFLDKNDFPFEIIANDGGIQTQPAAYSNFKLIPTIKFSTDALLAARTCYINLGTQQSASTLVWEYDTSPLGVRPPPKVQLWKIVVE</sequence>
<proteinExistence type="predicted"/>
<dbReference type="PROSITE" id="PS50853">
    <property type="entry name" value="FN3"/>
    <property type="match status" value="1"/>
</dbReference>
<dbReference type="SMART" id="SM00060">
    <property type="entry name" value="FN3"/>
    <property type="match status" value="1"/>
</dbReference>
<reference evidence="3" key="2">
    <citation type="journal article" date="2021" name="Genome Biol. Evol.">
        <title>Developing a high-quality reference genome for a parasitic bivalve with doubly uniparental inheritance (Bivalvia: Unionida).</title>
        <authorList>
            <person name="Smith C.H."/>
        </authorList>
    </citation>
    <scope>NUCLEOTIDE SEQUENCE</scope>
    <source>
        <strain evidence="3">CHS0354</strain>
        <tissue evidence="3">Mantle</tissue>
    </source>
</reference>
<evidence type="ECO:0000313" key="3">
    <source>
        <dbReference type="EMBL" id="KAK3605076.1"/>
    </source>
</evidence>
<dbReference type="Proteomes" id="UP001195483">
    <property type="component" value="Unassembled WGS sequence"/>
</dbReference>
<name>A0AAE0T7B7_9BIVA</name>
<evidence type="ECO:0000259" key="2">
    <source>
        <dbReference type="PROSITE" id="PS50853"/>
    </source>
</evidence>
<evidence type="ECO:0000256" key="1">
    <source>
        <dbReference type="SAM" id="MobiDB-lite"/>
    </source>
</evidence>
<dbReference type="SUPFAM" id="SSF49265">
    <property type="entry name" value="Fibronectin type III"/>
    <property type="match status" value="1"/>
</dbReference>
<organism evidence="3 4">
    <name type="scientific">Potamilus streckersoni</name>
    <dbReference type="NCBI Taxonomy" id="2493646"/>
    <lineage>
        <taxon>Eukaryota</taxon>
        <taxon>Metazoa</taxon>
        <taxon>Spiralia</taxon>
        <taxon>Lophotrochozoa</taxon>
        <taxon>Mollusca</taxon>
        <taxon>Bivalvia</taxon>
        <taxon>Autobranchia</taxon>
        <taxon>Heteroconchia</taxon>
        <taxon>Palaeoheterodonta</taxon>
        <taxon>Unionida</taxon>
        <taxon>Unionoidea</taxon>
        <taxon>Unionidae</taxon>
        <taxon>Ambleminae</taxon>
        <taxon>Lampsilini</taxon>
        <taxon>Potamilus</taxon>
    </lineage>
</organism>
<keyword evidence="4" id="KW-1185">Reference proteome</keyword>
<dbReference type="AlphaFoldDB" id="A0AAE0T7B7"/>
<protein>
    <recommendedName>
        <fullName evidence="2">Fibronectin type-III domain-containing protein</fullName>
    </recommendedName>
</protein>
<gene>
    <name evidence="3" type="ORF">CHS0354_000742</name>
</gene>
<reference evidence="3" key="1">
    <citation type="journal article" date="2021" name="Genome Biol. Evol.">
        <title>A High-Quality Reference Genome for a Parasitic Bivalve with Doubly Uniparental Inheritance (Bivalvia: Unionida).</title>
        <authorList>
            <person name="Smith C.H."/>
        </authorList>
    </citation>
    <scope>NUCLEOTIDE SEQUENCE</scope>
    <source>
        <strain evidence="3">CHS0354</strain>
    </source>
</reference>
<dbReference type="InterPro" id="IPR013783">
    <property type="entry name" value="Ig-like_fold"/>
</dbReference>
<feature type="domain" description="Fibronectin type-III" evidence="2">
    <location>
        <begin position="192"/>
        <end position="274"/>
    </location>
</feature>
<feature type="compositionally biased region" description="Basic and acidic residues" evidence="1">
    <location>
        <begin position="138"/>
        <end position="163"/>
    </location>
</feature>
<dbReference type="EMBL" id="JAEAOA010000085">
    <property type="protein sequence ID" value="KAK3605076.1"/>
    <property type="molecule type" value="Genomic_DNA"/>
</dbReference>
<dbReference type="InterPro" id="IPR003961">
    <property type="entry name" value="FN3_dom"/>
</dbReference>